<organism evidence="2 3">
    <name type="scientific">Halorubrum ezzemoulense DSM 17463</name>
    <dbReference type="NCBI Taxonomy" id="1121945"/>
    <lineage>
        <taxon>Archaea</taxon>
        <taxon>Methanobacteriati</taxon>
        <taxon>Methanobacteriota</taxon>
        <taxon>Stenosarchaea group</taxon>
        <taxon>Halobacteria</taxon>
        <taxon>Halobacteriales</taxon>
        <taxon>Haloferacaceae</taxon>
        <taxon>Halorubrum</taxon>
    </lineage>
</organism>
<protein>
    <submittedName>
        <fullName evidence="2">Uncharacterized protein</fullName>
    </submittedName>
</protein>
<accession>A0A1X4GLN5</accession>
<evidence type="ECO:0000256" key="1">
    <source>
        <dbReference type="SAM" id="Phobius"/>
    </source>
</evidence>
<dbReference type="RefSeq" id="WP_049930346.1">
    <property type="nucleotide sequence ID" value="NZ_ATXS01000002.1"/>
</dbReference>
<feature type="transmembrane region" description="Helical" evidence="1">
    <location>
        <begin position="54"/>
        <end position="73"/>
    </location>
</feature>
<dbReference type="Proteomes" id="UP000193587">
    <property type="component" value="Unassembled WGS sequence"/>
</dbReference>
<gene>
    <name evidence="2" type="ORF">B9H04_10485</name>
</gene>
<feature type="transmembrane region" description="Helical" evidence="1">
    <location>
        <begin position="20"/>
        <end position="42"/>
    </location>
</feature>
<reference evidence="2 3" key="1">
    <citation type="submission" date="2017-04" db="EMBL/GenBank/DDBJ databases">
        <title>MLSA of the genus Halorubrum.</title>
        <authorList>
            <person name="De La Haba R."/>
            <person name="Sanchez-Porro C."/>
            <person name="Infante-Dominguez C."/>
            <person name="Ventosa A."/>
        </authorList>
    </citation>
    <scope>NUCLEOTIDE SEQUENCE [LARGE SCALE GENOMIC DNA]</scope>
    <source>
        <strain evidence="2 3">DSM 17463</strain>
    </source>
</reference>
<comment type="caution">
    <text evidence="2">The sequence shown here is derived from an EMBL/GenBank/DDBJ whole genome shotgun (WGS) entry which is preliminary data.</text>
</comment>
<name>A0A1X4GLN5_HALEZ</name>
<dbReference type="EMBL" id="NEDJ01000034">
    <property type="protein sequence ID" value="OSO98504.1"/>
    <property type="molecule type" value="Genomic_DNA"/>
</dbReference>
<proteinExistence type="predicted"/>
<evidence type="ECO:0000313" key="2">
    <source>
        <dbReference type="EMBL" id="OSO98504.1"/>
    </source>
</evidence>
<keyword evidence="1" id="KW-0812">Transmembrane</keyword>
<evidence type="ECO:0000313" key="3">
    <source>
        <dbReference type="Proteomes" id="UP000193587"/>
    </source>
</evidence>
<dbReference type="GeneID" id="38951236"/>
<sequence length="74" mass="7765">MLDETLDLLIDEVAKLVPDVVLGAIFLVTGLLTAMLGVATLLGVATVGWSPRFGGVLTAVGALLVVGVVVWWYR</sequence>
<keyword evidence="1" id="KW-0472">Membrane</keyword>
<dbReference type="AlphaFoldDB" id="A0A1X4GLN5"/>
<keyword evidence="1" id="KW-1133">Transmembrane helix</keyword>